<proteinExistence type="predicted"/>
<evidence type="ECO:0000256" key="8">
    <source>
        <dbReference type="ARBA" id="ARBA00023136"/>
    </source>
</evidence>
<comment type="subcellular location">
    <subcellularLocation>
        <location evidence="1">Endomembrane system</location>
        <topology evidence="1">Multi-pass membrane protein</topology>
    </subcellularLocation>
</comment>
<dbReference type="InterPro" id="IPR004837">
    <property type="entry name" value="NaCa_Exmemb"/>
</dbReference>
<protein>
    <recommendedName>
        <fullName evidence="9">Sodium/calcium exchanger membrane region domain-containing protein</fullName>
    </recommendedName>
</protein>
<feature type="domain" description="Sodium/calcium exchanger membrane region" evidence="9">
    <location>
        <begin position="62"/>
        <end position="126"/>
    </location>
</feature>
<evidence type="ECO:0000256" key="5">
    <source>
        <dbReference type="ARBA" id="ARBA00022692"/>
    </source>
</evidence>
<evidence type="ECO:0000313" key="10">
    <source>
        <dbReference type="EMBL" id="MEQ2233285.1"/>
    </source>
</evidence>
<dbReference type="InterPro" id="IPR004713">
    <property type="entry name" value="CaH_exchang"/>
</dbReference>
<evidence type="ECO:0000313" key="11">
    <source>
        <dbReference type="Proteomes" id="UP001482620"/>
    </source>
</evidence>
<dbReference type="PANTHER" id="PTHR31503">
    <property type="entry name" value="VACUOLAR CALCIUM ION TRANSPORTER"/>
    <property type="match status" value="1"/>
</dbReference>
<dbReference type="Gene3D" id="1.20.1420.30">
    <property type="entry name" value="NCX, central ion-binding region"/>
    <property type="match status" value="1"/>
</dbReference>
<accession>A0ABV0TLP8</accession>
<keyword evidence="2" id="KW-0813">Transport</keyword>
<dbReference type="Pfam" id="PF01699">
    <property type="entry name" value="Na_Ca_ex"/>
    <property type="match status" value="1"/>
</dbReference>
<dbReference type="Proteomes" id="UP001482620">
    <property type="component" value="Unassembled WGS sequence"/>
</dbReference>
<evidence type="ECO:0000256" key="4">
    <source>
        <dbReference type="ARBA" id="ARBA00022568"/>
    </source>
</evidence>
<keyword evidence="7" id="KW-0406">Ion transport</keyword>
<keyword evidence="4" id="KW-0109">Calcium transport</keyword>
<evidence type="ECO:0000256" key="6">
    <source>
        <dbReference type="ARBA" id="ARBA00022989"/>
    </source>
</evidence>
<evidence type="ECO:0000256" key="2">
    <source>
        <dbReference type="ARBA" id="ARBA00022448"/>
    </source>
</evidence>
<evidence type="ECO:0000256" key="7">
    <source>
        <dbReference type="ARBA" id="ARBA00023065"/>
    </source>
</evidence>
<keyword evidence="4" id="KW-0106">Calcium</keyword>
<evidence type="ECO:0000256" key="3">
    <source>
        <dbReference type="ARBA" id="ARBA00022449"/>
    </source>
</evidence>
<organism evidence="10 11">
    <name type="scientific">Ilyodon furcidens</name>
    <name type="common">goldbreast splitfin</name>
    <dbReference type="NCBI Taxonomy" id="33524"/>
    <lineage>
        <taxon>Eukaryota</taxon>
        <taxon>Metazoa</taxon>
        <taxon>Chordata</taxon>
        <taxon>Craniata</taxon>
        <taxon>Vertebrata</taxon>
        <taxon>Euteleostomi</taxon>
        <taxon>Actinopterygii</taxon>
        <taxon>Neopterygii</taxon>
        <taxon>Teleostei</taxon>
        <taxon>Neoteleostei</taxon>
        <taxon>Acanthomorphata</taxon>
        <taxon>Ovalentaria</taxon>
        <taxon>Atherinomorphae</taxon>
        <taxon>Cyprinodontiformes</taxon>
        <taxon>Goodeidae</taxon>
        <taxon>Ilyodon</taxon>
    </lineage>
</organism>
<dbReference type="EMBL" id="JAHRIQ010036826">
    <property type="protein sequence ID" value="MEQ2233285.1"/>
    <property type="molecule type" value="Genomic_DNA"/>
</dbReference>
<reference evidence="10 11" key="1">
    <citation type="submission" date="2021-06" db="EMBL/GenBank/DDBJ databases">
        <authorList>
            <person name="Palmer J.M."/>
        </authorList>
    </citation>
    <scope>NUCLEOTIDE SEQUENCE [LARGE SCALE GENOMIC DNA]</scope>
    <source>
        <strain evidence="11">if_2019</strain>
        <tissue evidence="10">Muscle</tissue>
    </source>
</reference>
<dbReference type="PANTHER" id="PTHR31503:SF10">
    <property type="entry name" value="VNX1 PROTEIN"/>
    <property type="match status" value="1"/>
</dbReference>
<sequence length="127" mass="14352">MINPAWKKNCENKSLKPKINIESRISTVYCLPENPSYLHSVCCICAETRHHGTVVHWSRWRSLLILIVATVLMSACADLTTEHIQPILNQPNISQYFIGVTVLAMVPEIPEIVNGIQFALQNNISLR</sequence>
<keyword evidence="8" id="KW-0472">Membrane</keyword>
<keyword evidence="3" id="KW-0050">Antiport</keyword>
<comment type="caution">
    <text evidence="10">The sequence shown here is derived from an EMBL/GenBank/DDBJ whole genome shotgun (WGS) entry which is preliminary data.</text>
</comment>
<dbReference type="InterPro" id="IPR044880">
    <property type="entry name" value="NCX_ion-bd_dom_sf"/>
</dbReference>
<evidence type="ECO:0000259" key="9">
    <source>
        <dbReference type="Pfam" id="PF01699"/>
    </source>
</evidence>
<gene>
    <name evidence="10" type="ORF">ILYODFUR_020226</name>
</gene>
<evidence type="ECO:0000256" key="1">
    <source>
        <dbReference type="ARBA" id="ARBA00004127"/>
    </source>
</evidence>
<name>A0ABV0TLP8_9TELE</name>
<keyword evidence="11" id="KW-1185">Reference proteome</keyword>
<keyword evidence="5" id="KW-0812">Transmembrane</keyword>
<keyword evidence="6" id="KW-1133">Transmembrane helix</keyword>